<keyword evidence="7" id="KW-1185">Reference proteome</keyword>
<comment type="subcellular location">
    <subcellularLocation>
        <location evidence="5">Cell inner membrane</location>
        <topology evidence="5">Multi-pass membrane protein</topology>
    </subcellularLocation>
</comment>
<keyword evidence="3 5" id="KW-1133">Transmembrane helix</keyword>
<dbReference type="HAMAP" id="MF_00189">
    <property type="entry name" value="YciB"/>
    <property type="match status" value="1"/>
</dbReference>
<evidence type="ECO:0000313" key="6">
    <source>
        <dbReference type="EMBL" id="UOO89858.1"/>
    </source>
</evidence>
<proteinExistence type="inferred from homology"/>
<feature type="transmembrane region" description="Helical" evidence="5">
    <location>
        <begin position="164"/>
        <end position="184"/>
    </location>
</feature>
<dbReference type="RefSeq" id="WP_058356232.1">
    <property type="nucleotide sequence ID" value="NZ_CABKVG010000008.1"/>
</dbReference>
<reference evidence="6 7" key="1">
    <citation type="journal article" date="2022" name="Res Sq">
        <title>Evolution of multicellular longitudinally dividing oral cavity symbionts (Neisseriaceae).</title>
        <authorList>
            <person name="Nyongesa S."/>
            <person name="Weber P."/>
            <person name="Bernet E."/>
            <person name="Pullido F."/>
            <person name="Nieckarz M."/>
            <person name="Delaby M."/>
            <person name="Nieves C."/>
            <person name="Viehboeck T."/>
            <person name="Krause N."/>
            <person name="Rivera-Millot A."/>
            <person name="Nakamura A."/>
            <person name="Vischer N."/>
            <person name="VanNieuwenhze M."/>
            <person name="Brun Y."/>
            <person name="Cava F."/>
            <person name="Bulgheresi S."/>
            <person name="Veyrier F."/>
        </authorList>
    </citation>
    <scope>NUCLEOTIDE SEQUENCE [LARGE SCALE GENOMIC DNA]</scope>
    <source>
        <strain evidence="6 7">SN4</strain>
    </source>
</reference>
<feature type="transmembrane region" description="Helical" evidence="5">
    <location>
        <begin position="67"/>
        <end position="83"/>
    </location>
</feature>
<dbReference type="EMBL" id="CP091511">
    <property type="protein sequence ID" value="UOO89858.1"/>
    <property type="molecule type" value="Genomic_DNA"/>
</dbReference>
<dbReference type="Pfam" id="PF04279">
    <property type="entry name" value="IspA"/>
    <property type="match status" value="1"/>
</dbReference>
<dbReference type="PANTHER" id="PTHR36917">
    <property type="entry name" value="INTRACELLULAR SEPTATION PROTEIN A-RELATED"/>
    <property type="match status" value="1"/>
</dbReference>
<protein>
    <recommendedName>
        <fullName evidence="5">Inner membrane-spanning protein YciB</fullName>
    </recommendedName>
</protein>
<evidence type="ECO:0000256" key="2">
    <source>
        <dbReference type="ARBA" id="ARBA00022692"/>
    </source>
</evidence>
<feature type="transmembrane region" description="Helical" evidence="5">
    <location>
        <begin position="34"/>
        <end position="55"/>
    </location>
</feature>
<dbReference type="Proteomes" id="UP000832011">
    <property type="component" value="Chromosome"/>
</dbReference>
<dbReference type="InterPro" id="IPR006008">
    <property type="entry name" value="YciB"/>
</dbReference>
<dbReference type="NCBIfam" id="TIGR00997">
    <property type="entry name" value="ispZ"/>
    <property type="match status" value="1"/>
</dbReference>
<name>A0ABY4E254_9NEIS</name>
<keyword evidence="4 5" id="KW-0472">Membrane</keyword>
<feature type="transmembrane region" description="Helical" evidence="5">
    <location>
        <begin position="95"/>
        <end position="111"/>
    </location>
</feature>
<evidence type="ECO:0000256" key="4">
    <source>
        <dbReference type="ARBA" id="ARBA00023136"/>
    </source>
</evidence>
<evidence type="ECO:0000256" key="3">
    <source>
        <dbReference type="ARBA" id="ARBA00022989"/>
    </source>
</evidence>
<comment type="similarity">
    <text evidence="5">Belongs to the YciB family.</text>
</comment>
<keyword evidence="1 5" id="KW-1003">Cell membrane</keyword>
<comment type="function">
    <text evidence="5">Plays a role in cell envelope biogenesis, maintenance of cell envelope integrity and membrane homeostasis.</text>
</comment>
<sequence length="193" mass="22604">MNAKALDAVKPFLDWIPLIVFFYIYKTTDHTGNQHIIAATSGLMITTLIVYGLMFVLQKFSLEKRQWLVVALTVIFGGLTMAFQDDFYIRLKAPIINAVFAFGMAMSPLFLDGKPAIQKMLGQVFEMSDKQWMKLNWIWVAFFCFMAFLQAMFAFVWKQYWAEFTAFGDIIVMVVFMVSQFWILRRYMRQDVK</sequence>
<evidence type="ECO:0000256" key="1">
    <source>
        <dbReference type="ARBA" id="ARBA00022475"/>
    </source>
</evidence>
<organism evidence="6 7">
    <name type="scientific">Vitreoscilla massiliensis</name>
    <dbReference type="NCBI Taxonomy" id="1689272"/>
    <lineage>
        <taxon>Bacteria</taxon>
        <taxon>Pseudomonadati</taxon>
        <taxon>Pseudomonadota</taxon>
        <taxon>Betaproteobacteria</taxon>
        <taxon>Neisseriales</taxon>
        <taxon>Neisseriaceae</taxon>
        <taxon>Vitreoscilla</taxon>
    </lineage>
</organism>
<evidence type="ECO:0000313" key="7">
    <source>
        <dbReference type="Proteomes" id="UP000832011"/>
    </source>
</evidence>
<dbReference type="PANTHER" id="PTHR36917:SF1">
    <property type="entry name" value="INNER MEMBRANE-SPANNING PROTEIN YCIB"/>
    <property type="match status" value="1"/>
</dbReference>
<feature type="transmembrane region" description="Helical" evidence="5">
    <location>
        <begin position="137"/>
        <end position="158"/>
    </location>
</feature>
<gene>
    <name evidence="6" type="primary">ispZ</name>
    <name evidence="5" type="synonym">yciB</name>
    <name evidence="6" type="ORF">LVJ82_02400</name>
</gene>
<evidence type="ECO:0000256" key="5">
    <source>
        <dbReference type="HAMAP-Rule" id="MF_00189"/>
    </source>
</evidence>
<keyword evidence="5" id="KW-0997">Cell inner membrane</keyword>
<accession>A0ABY4E254</accession>
<keyword evidence="2 5" id="KW-0812">Transmembrane</keyword>